<organism evidence="7 8">
    <name type="scientific">Balaenoptera physalus</name>
    <name type="common">Fin whale</name>
    <name type="synonym">Balaena physalus</name>
    <dbReference type="NCBI Taxonomy" id="9770"/>
    <lineage>
        <taxon>Eukaryota</taxon>
        <taxon>Metazoa</taxon>
        <taxon>Chordata</taxon>
        <taxon>Craniata</taxon>
        <taxon>Vertebrata</taxon>
        <taxon>Euteleostomi</taxon>
        <taxon>Mammalia</taxon>
        <taxon>Eutheria</taxon>
        <taxon>Laurasiatheria</taxon>
        <taxon>Artiodactyla</taxon>
        <taxon>Whippomorpha</taxon>
        <taxon>Cetacea</taxon>
        <taxon>Mysticeti</taxon>
        <taxon>Balaenopteridae</taxon>
        <taxon>Balaenoptera</taxon>
    </lineage>
</organism>
<keyword evidence="6" id="KW-0539">Nucleus</keyword>
<dbReference type="GO" id="GO:0003700">
    <property type="term" value="F:DNA-binding transcription factor activity"/>
    <property type="evidence" value="ECO:0007669"/>
    <property type="project" value="TreeGrafter"/>
</dbReference>
<proteinExistence type="predicted"/>
<keyword evidence="4" id="KW-0238">DNA-binding</keyword>
<keyword evidence="2" id="KW-0677">Repeat</keyword>
<evidence type="ECO:0000256" key="4">
    <source>
        <dbReference type="ARBA" id="ARBA00023125"/>
    </source>
</evidence>
<gene>
    <name evidence="7" type="ORF">E2I00_000330</name>
</gene>
<dbReference type="GO" id="GO:0005634">
    <property type="term" value="C:nucleus"/>
    <property type="evidence" value="ECO:0007669"/>
    <property type="project" value="UniProtKB-SubCell"/>
</dbReference>
<evidence type="ECO:0008006" key="9">
    <source>
        <dbReference type="Google" id="ProtNLM"/>
    </source>
</evidence>
<dbReference type="Proteomes" id="UP000437017">
    <property type="component" value="Unassembled WGS sequence"/>
</dbReference>
<protein>
    <recommendedName>
        <fullName evidence="9">GTF2I repeat domain containing 1</fullName>
    </recommendedName>
</protein>
<name>A0A643C6Q9_BALPH</name>
<dbReference type="EMBL" id="SGJD01002325">
    <property type="protein sequence ID" value="KAB0395911.1"/>
    <property type="molecule type" value="Genomic_DNA"/>
</dbReference>
<evidence type="ECO:0000313" key="7">
    <source>
        <dbReference type="EMBL" id="KAB0395911.1"/>
    </source>
</evidence>
<dbReference type="SUPFAM" id="SSF117773">
    <property type="entry name" value="GTF2I-like repeat"/>
    <property type="match status" value="2"/>
</dbReference>
<evidence type="ECO:0000256" key="2">
    <source>
        <dbReference type="ARBA" id="ARBA00022737"/>
    </source>
</evidence>
<feature type="non-terminal residue" evidence="7">
    <location>
        <position position="1"/>
    </location>
</feature>
<dbReference type="PROSITE" id="PS51139">
    <property type="entry name" value="GTF2I"/>
    <property type="match status" value="2"/>
</dbReference>
<evidence type="ECO:0000256" key="5">
    <source>
        <dbReference type="ARBA" id="ARBA00023163"/>
    </source>
</evidence>
<dbReference type="Pfam" id="PF02946">
    <property type="entry name" value="GTF2I"/>
    <property type="match status" value="2"/>
</dbReference>
<sequence length="339" mass="36996">ATMALLGKHCDVPTNGCGPDRWNSAIARKDEIITSLVSALDSMCSALSKLNAEVACVAVHDESAFVLGTEKGRMFLNARKELQSDFLRFCREALGRASVVPLPYERLLREPGLLAVQGLPEGLAFRRPAEYDPKALMAILEHSHRIRFKLKSTALANHTVRELKQEAPACPLASSDLGLGRPGPEPKAPAAQDVPDCCGQKPTGPGGPLIQNVHASKRILFSIVHDKSEKWDAFIKETEDINTLRECVQILFNSRYAEALGLDHMVPVPYRKIACDPEAVEIVGIPDKIPFKRPCTYGRIFTGNKFTKDPTKLEPASPPEDISAEVSRAAVLDLAGTAR</sequence>
<evidence type="ECO:0000256" key="6">
    <source>
        <dbReference type="ARBA" id="ARBA00023242"/>
    </source>
</evidence>
<dbReference type="PANTHER" id="PTHR46304">
    <property type="entry name" value="GENERAL TRANSCRIPTION FACTOR II-I REPEAT DOMAIN-CONTAINING PROTEIN 1"/>
    <property type="match status" value="1"/>
</dbReference>
<keyword evidence="3" id="KW-0805">Transcription regulation</keyword>
<evidence type="ECO:0000313" key="8">
    <source>
        <dbReference type="Proteomes" id="UP000437017"/>
    </source>
</evidence>
<comment type="subcellular location">
    <subcellularLocation>
        <location evidence="1">Nucleus</location>
    </subcellularLocation>
</comment>
<evidence type="ECO:0000256" key="3">
    <source>
        <dbReference type="ARBA" id="ARBA00023015"/>
    </source>
</evidence>
<dbReference type="AlphaFoldDB" id="A0A643C6Q9"/>
<dbReference type="InterPro" id="IPR036647">
    <property type="entry name" value="GTF2I-like_rpt_sf"/>
</dbReference>
<dbReference type="InterPro" id="IPR004212">
    <property type="entry name" value="GTF2I"/>
</dbReference>
<dbReference type="GO" id="GO:0003677">
    <property type="term" value="F:DNA binding"/>
    <property type="evidence" value="ECO:0007669"/>
    <property type="project" value="UniProtKB-KW"/>
</dbReference>
<dbReference type="PANTHER" id="PTHR46304:SF1">
    <property type="entry name" value="GENERAL TRANSCRIPTION FACTOR II-I REPEAT DOMAIN-CONTAINING PROTEIN 1"/>
    <property type="match status" value="1"/>
</dbReference>
<reference evidence="7 8" key="1">
    <citation type="journal article" date="2019" name="PLoS ONE">
        <title>Genomic analyses reveal an absence of contemporary introgressive admixture between fin whales and blue whales, despite known hybrids.</title>
        <authorList>
            <person name="Westbury M.V."/>
            <person name="Petersen B."/>
            <person name="Lorenzen E.D."/>
        </authorList>
    </citation>
    <scope>NUCLEOTIDE SEQUENCE [LARGE SCALE GENOMIC DNA]</scope>
    <source>
        <strain evidence="7">FinWhale-01</strain>
    </source>
</reference>
<keyword evidence="5" id="KW-0804">Transcription</keyword>
<comment type="caution">
    <text evidence="7">The sequence shown here is derived from an EMBL/GenBank/DDBJ whole genome shotgun (WGS) entry which is preliminary data.</text>
</comment>
<dbReference type="Gene3D" id="3.90.1460.10">
    <property type="entry name" value="GTF2I-like"/>
    <property type="match status" value="2"/>
</dbReference>
<evidence type="ECO:0000256" key="1">
    <source>
        <dbReference type="ARBA" id="ARBA00004123"/>
    </source>
</evidence>
<keyword evidence="8" id="KW-1185">Reference proteome</keyword>
<accession>A0A643C6Q9</accession>
<dbReference type="OrthoDB" id="9876044at2759"/>